<dbReference type="Proteomes" id="UP000305948">
    <property type="component" value="Unassembled WGS sequence"/>
</dbReference>
<dbReference type="OrthoDB" id="3222238at2759"/>
<sequence length="245" mass="27232">MDERLYRSLARRGQLVKLDISAHGLDIHPLEQPYDFPSLQFLTLRGSLQKLTNVFPTLLACSLLIVSIEVQDDSSRPEGDYGSLFHALQFPSLQRLAVYSTFMGPGSHPVSAKDTFPFLSHLVELRLFSLHINAETPTVEDAAIASIAPYWTRLERLFITGITALAALPTTQSLALMARHCPALMTLILTIDPTTAPSTEIPLSNHGLETLDLHRTLIPYEIAARFVNNLRRLFPCADFVGGNWP</sequence>
<reference evidence="1 2" key="1">
    <citation type="journal article" date="2019" name="Nat. Ecol. Evol.">
        <title>Megaphylogeny resolves global patterns of mushroom evolution.</title>
        <authorList>
            <person name="Varga T."/>
            <person name="Krizsan K."/>
            <person name="Foldi C."/>
            <person name="Dima B."/>
            <person name="Sanchez-Garcia M."/>
            <person name="Sanchez-Ramirez S."/>
            <person name="Szollosi G.J."/>
            <person name="Szarkandi J.G."/>
            <person name="Papp V."/>
            <person name="Albert L."/>
            <person name="Andreopoulos W."/>
            <person name="Angelini C."/>
            <person name="Antonin V."/>
            <person name="Barry K.W."/>
            <person name="Bougher N.L."/>
            <person name="Buchanan P."/>
            <person name="Buyck B."/>
            <person name="Bense V."/>
            <person name="Catcheside P."/>
            <person name="Chovatia M."/>
            <person name="Cooper J."/>
            <person name="Damon W."/>
            <person name="Desjardin D."/>
            <person name="Finy P."/>
            <person name="Geml J."/>
            <person name="Haridas S."/>
            <person name="Hughes K."/>
            <person name="Justo A."/>
            <person name="Karasinski D."/>
            <person name="Kautmanova I."/>
            <person name="Kiss B."/>
            <person name="Kocsube S."/>
            <person name="Kotiranta H."/>
            <person name="LaButti K.M."/>
            <person name="Lechner B.E."/>
            <person name="Liimatainen K."/>
            <person name="Lipzen A."/>
            <person name="Lukacs Z."/>
            <person name="Mihaltcheva S."/>
            <person name="Morgado L.N."/>
            <person name="Niskanen T."/>
            <person name="Noordeloos M.E."/>
            <person name="Ohm R.A."/>
            <person name="Ortiz-Santana B."/>
            <person name="Ovrebo C."/>
            <person name="Racz N."/>
            <person name="Riley R."/>
            <person name="Savchenko A."/>
            <person name="Shiryaev A."/>
            <person name="Soop K."/>
            <person name="Spirin V."/>
            <person name="Szebenyi C."/>
            <person name="Tomsovsky M."/>
            <person name="Tulloss R.E."/>
            <person name="Uehling J."/>
            <person name="Grigoriev I.V."/>
            <person name="Vagvolgyi C."/>
            <person name="Papp T."/>
            <person name="Martin F.M."/>
            <person name="Miettinen O."/>
            <person name="Hibbett D.S."/>
            <person name="Nagy L.G."/>
        </authorList>
    </citation>
    <scope>NUCLEOTIDE SEQUENCE [LARGE SCALE GENOMIC DNA]</scope>
    <source>
        <strain evidence="1 2">OMC1185</strain>
    </source>
</reference>
<dbReference type="EMBL" id="ML213517">
    <property type="protein sequence ID" value="TFK49150.1"/>
    <property type="molecule type" value="Genomic_DNA"/>
</dbReference>
<dbReference type="AlphaFoldDB" id="A0A5C3MVJ3"/>
<organism evidence="1 2">
    <name type="scientific">Heliocybe sulcata</name>
    <dbReference type="NCBI Taxonomy" id="5364"/>
    <lineage>
        <taxon>Eukaryota</taxon>
        <taxon>Fungi</taxon>
        <taxon>Dikarya</taxon>
        <taxon>Basidiomycota</taxon>
        <taxon>Agaricomycotina</taxon>
        <taxon>Agaricomycetes</taxon>
        <taxon>Gloeophyllales</taxon>
        <taxon>Gloeophyllaceae</taxon>
        <taxon>Heliocybe</taxon>
    </lineage>
</organism>
<dbReference type="Gene3D" id="3.80.10.10">
    <property type="entry name" value="Ribonuclease Inhibitor"/>
    <property type="match status" value="1"/>
</dbReference>
<dbReference type="InterPro" id="IPR032675">
    <property type="entry name" value="LRR_dom_sf"/>
</dbReference>
<evidence type="ECO:0000313" key="1">
    <source>
        <dbReference type="EMBL" id="TFK49150.1"/>
    </source>
</evidence>
<name>A0A5C3MVJ3_9AGAM</name>
<evidence type="ECO:0000313" key="2">
    <source>
        <dbReference type="Proteomes" id="UP000305948"/>
    </source>
</evidence>
<keyword evidence="2" id="KW-1185">Reference proteome</keyword>
<dbReference type="STRING" id="5364.A0A5C3MVJ3"/>
<dbReference type="SUPFAM" id="SSF52047">
    <property type="entry name" value="RNI-like"/>
    <property type="match status" value="1"/>
</dbReference>
<proteinExistence type="predicted"/>
<protein>
    <recommendedName>
        <fullName evidence="3">F-box domain-containing protein</fullName>
    </recommendedName>
</protein>
<gene>
    <name evidence="1" type="ORF">OE88DRAFT_472924</name>
</gene>
<accession>A0A5C3MVJ3</accession>
<evidence type="ECO:0008006" key="3">
    <source>
        <dbReference type="Google" id="ProtNLM"/>
    </source>
</evidence>